<dbReference type="GO" id="GO:0038023">
    <property type="term" value="F:signaling receptor activity"/>
    <property type="evidence" value="ECO:0007669"/>
    <property type="project" value="InterPro"/>
</dbReference>
<gene>
    <name evidence="20" type="ORF">ILUMI_01331</name>
</gene>
<feature type="transmembrane region" description="Helical" evidence="17">
    <location>
        <begin position="247"/>
        <end position="268"/>
    </location>
</feature>
<dbReference type="PANTHER" id="PTHR18966">
    <property type="entry name" value="IONOTROPIC GLUTAMATE RECEPTOR"/>
    <property type="match status" value="1"/>
</dbReference>
<keyword evidence="8" id="KW-0406">Ion transport</keyword>
<organism evidence="20 21">
    <name type="scientific">Ignelater luminosus</name>
    <name type="common">Cucubano</name>
    <name type="synonym">Pyrophorus luminosus</name>
    <dbReference type="NCBI Taxonomy" id="2038154"/>
    <lineage>
        <taxon>Eukaryota</taxon>
        <taxon>Metazoa</taxon>
        <taxon>Ecdysozoa</taxon>
        <taxon>Arthropoda</taxon>
        <taxon>Hexapoda</taxon>
        <taxon>Insecta</taxon>
        <taxon>Pterygota</taxon>
        <taxon>Neoptera</taxon>
        <taxon>Endopterygota</taxon>
        <taxon>Coleoptera</taxon>
        <taxon>Polyphaga</taxon>
        <taxon>Elateriformia</taxon>
        <taxon>Elateroidea</taxon>
        <taxon>Elateridae</taxon>
        <taxon>Agrypninae</taxon>
        <taxon>Pyrophorini</taxon>
        <taxon>Ignelater</taxon>
    </lineage>
</organism>
<evidence type="ECO:0000259" key="18">
    <source>
        <dbReference type="SMART" id="SM00079"/>
    </source>
</evidence>
<evidence type="ECO:0000256" key="10">
    <source>
        <dbReference type="ARBA" id="ARBA00023170"/>
    </source>
</evidence>
<evidence type="ECO:0000256" key="12">
    <source>
        <dbReference type="ARBA" id="ARBA00023286"/>
    </source>
</evidence>
<feature type="disulfide bond" evidence="16">
    <location>
        <begin position="362"/>
        <end position="421"/>
    </location>
</feature>
<dbReference type="InterPro" id="IPR001320">
    <property type="entry name" value="Iontro_rcpt_C"/>
</dbReference>
<dbReference type="AlphaFoldDB" id="A0A8K0GHK1"/>
<dbReference type="Pfam" id="PF10613">
    <property type="entry name" value="Lig_chan-Glu_bd"/>
    <property type="match status" value="1"/>
</dbReference>
<evidence type="ECO:0000256" key="7">
    <source>
        <dbReference type="ARBA" id="ARBA00023054"/>
    </source>
</evidence>
<evidence type="ECO:0000256" key="6">
    <source>
        <dbReference type="ARBA" id="ARBA00022989"/>
    </source>
</evidence>
<feature type="binding site" evidence="14">
    <location>
        <position position="349"/>
    </location>
    <ligand>
        <name>L-glutamate</name>
        <dbReference type="ChEBI" id="CHEBI:29985"/>
    </ligand>
</feature>
<evidence type="ECO:0000256" key="14">
    <source>
        <dbReference type="PIRSR" id="PIRSR601508-1"/>
    </source>
</evidence>
<dbReference type="Pfam" id="PF00060">
    <property type="entry name" value="Lig_chan"/>
    <property type="match status" value="1"/>
</dbReference>
<accession>A0A8K0GHK1</accession>
<keyword evidence="7" id="KW-0175">Coiled coil</keyword>
<evidence type="ECO:0000256" key="15">
    <source>
        <dbReference type="PIRSR" id="PIRSR601508-2"/>
    </source>
</evidence>
<dbReference type="GO" id="GO:0043226">
    <property type="term" value="C:organelle"/>
    <property type="evidence" value="ECO:0007669"/>
    <property type="project" value="UniProtKB-ARBA"/>
</dbReference>
<evidence type="ECO:0000256" key="5">
    <source>
        <dbReference type="ARBA" id="ARBA00022692"/>
    </source>
</evidence>
<dbReference type="GO" id="GO:0005886">
    <property type="term" value="C:plasma membrane"/>
    <property type="evidence" value="ECO:0007669"/>
    <property type="project" value="UniProtKB-SubCell"/>
</dbReference>
<dbReference type="OrthoDB" id="5984008at2759"/>
<dbReference type="SMART" id="SM00918">
    <property type="entry name" value="Lig_chan-Glu_bd"/>
    <property type="match status" value="1"/>
</dbReference>
<reference evidence="20" key="1">
    <citation type="submission" date="2019-08" db="EMBL/GenBank/DDBJ databases">
        <title>The genome of the North American firefly Photinus pyralis.</title>
        <authorList>
            <consortium name="Photinus pyralis genome working group"/>
            <person name="Fallon T.R."/>
            <person name="Sander Lower S.E."/>
            <person name="Weng J.-K."/>
        </authorList>
    </citation>
    <scope>NUCLEOTIDE SEQUENCE</scope>
    <source>
        <strain evidence="20">TRF0915ILg1</strain>
        <tissue evidence="20">Whole body</tissue>
    </source>
</reference>
<keyword evidence="6 17" id="KW-1133">Transmembrane helix</keyword>
<protein>
    <submittedName>
        <fullName evidence="20">Uncharacterized protein</fullName>
    </submittedName>
</protein>
<evidence type="ECO:0000256" key="3">
    <source>
        <dbReference type="ARBA" id="ARBA00022448"/>
    </source>
</evidence>
<keyword evidence="10" id="KW-0675">Receptor</keyword>
<keyword evidence="21" id="KW-1185">Reference proteome</keyword>
<comment type="subcellular location">
    <subcellularLocation>
        <location evidence="1">Cell membrane</location>
        <topology evidence="1">Multi-pass membrane protein</topology>
    </subcellularLocation>
</comment>
<evidence type="ECO:0000256" key="4">
    <source>
        <dbReference type="ARBA" id="ARBA00022475"/>
    </source>
</evidence>
<evidence type="ECO:0000313" key="20">
    <source>
        <dbReference type="EMBL" id="KAF2904860.1"/>
    </source>
</evidence>
<sequence length="542" mass="61268">MELNADRLVKATWNPANGTRLNITISATERKLLMLKSLQKQKVIVSTKFVNPYFMVRNKSHSSEDGSSKYEGYAVDLIERISEELNFTYEFIVTEANSNFDENSQTWSGVMGDVVSGTAHLGICDLTVTHERRKYADFSNHFMTLGISILYKKPTAGEPNMFAFMGPLAEDVWLYTATAYLGVSVLLYLISRMAPGDWENPHPCDENPEELENIWDLGNSLWLTMGSIMTQGCDILPKGISSRMAVALWWFFSLLMTSSYTANLAAYLSKERMGPQINDLDDLLIQNKIKFGTMLNGTTYQFFRKSNYTKYQQAWLKMSNFKPSTFVNTNGEGVRKVLNKNQDYAFFMESSSMEYEIHKYKCELKQIGGLLDSKGYGIAMPIDAPYRGEINEAILKFQETGYLQTLKDKWWKELNKGESTCEEEDSSPSDGSLTLGNVGGVFLVLGIGLVVSFLISVVEFLWNVRNISVEEHISYWDALAIELKFAVNFWVTKKAVKAEVRDSSRSREGSEARSIAEKVLQGAGSFLNLDSILDRISVNRND</sequence>
<evidence type="ECO:0000256" key="8">
    <source>
        <dbReference type="ARBA" id="ARBA00023065"/>
    </source>
</evidence>
<feature type="domain" description="Ionotropic glutamate receptor L-glutamate and glycine-binding" evidence="19">
    <location>
        <begin position="52"/>
        <end position="116"/>
    </location>
</feature>
<keyword evidence="11" id="KW-0325">Glycoprotein</keyword>
<dbReference type="SUPFAM" id="SSF53850">
    <property type="entry name" value="Periplasmic binding protein-like II"/>
    <property type="match status" value="1"/>
</dbReference>
<evidence type="ECO:0000256" key="17">
    <source>
        <dbReference type="SAM" id="Phobius"/>
    </source>
</evidence>
<dbReference type="GO" id="GO:0015276">
    <property type="term" value="F:ligand-gated monoatomic ion channel activity"/>
    <property type="evidence" value="ECO:0007669"/>
    <property type="project" value="InterPro"/>
</dbReference>
<dbReference type="InterPro" id="IPR015683">
    <property type="entry name" value="Ionotropic_Glu_rcpt"/>
</dbReference>
<dbReference type="FunFam" id="3.40.190.10:FF:000078">
    <property type="entry name" value="glutamate receptor ionotropic, NMDA 3B"/>
    <property type="match status" value="1"/>
</dbReference>
<evidence type="ECO:0000256" key="2">
    <source>
        <dbReference type="ARBA" id="ARBA00008685"/>
    </source>
</evidence>
<dbReference type="Gene3D" id="3.40.190.10">
    <property type="entry name" value="Periplasmic binding protein-like II"/>
    <property type="match status" value="2"/>
</dbReference>
<dbReference type="EMBL" id="VTPC01000663">
    <property type="protein sequence ID" value="KAF2904860.1"/>
    <property type="molecule type" value="Genomic_DNA"/>
</dbReference>
<keyword evidence="16" id="KW-1015">Disulfide bond</keyword>
<feature type="binding site" evidence="14">
    <location>
        <position position="299"/>
    </location>
    <ligand>
        <name>L-glutamate</name>
        <dbReference type="ChEBI" id="CHEBI:29985"/>
    </ligand>
</feature>
<comment type="similarity">
    <text evidence="2">Belongs to the glutamate-gated ion channel (TC 1.A.10.1) family.</text>
</comment>
<dbReference type="Proteomes" id="UP000801492">
    <property type="component" value="Unassembled WGS sequence"/>
</dbReference>
<feature type="site" description="Crucial to convey clamshell closure to channel opening" evidence="15">
    <location>
        <position position="277"/>
    </location>
</feature>
<keyword evidence="5 17" id="KW-0812">Transmembrane</keyword>
<comment type="caution">
    <text evidence="20">The sequence shown here is derived from an EMBL/GenBank/DDBJ whole genome shotgun (WGS) entry which is preliminary data.</text>
</comment>
<dbReference type="InterPro" id="IPR001508">
    <property type="entry name" value="Iono_Glu_rcpt_met"/>
</dbReference>
<keyword evidence="9 17" id="KW-0472">Membrane</keyword>
<keyword evidence="12" id="KW-1071">Ligand-gated ion channel</keyword>
<dbReference type="FunFam" id="1.10.287.70:FF:000105">
    <property type="entry name" value="Eye-enriched kainate receptor, isoform A"/>
    <property type="match status" value="1"/>
</dbReference>
<name>A0A8K0GHK1_IGNLU</name>
<keyword evidence="13" id="KW-0407">Ion channel</keyword>
<feature type="binding site" evidence="14">
    <location>
        <position position="127"/>
    </location>
    <ligand>
        <name>L-glutamate</name>
        <dbReference type="ChEBI" id="CHEBI:29985"/>
    </ligand>
</feature>
<proteinExistence type="inferred from homology"/>
<feature type="transmembrane region" description="Helical" evidence="17">
    <location>
        <begin position="172"/>
        <end position="191"/>
    </location>
</feature>
<evidence type="ECO:0000313" key="21">
    <source>
        <dbReference type="Proteomes" id="UP000801492"/>
    </source>
</evidence>
<evidence type="ECO:0000256" key="16">
    <source>
        <dbReference type="PIRSR" id="PIRSR601508-3"/>
    </source>
</evidence>
<evidence type="ECO:0000256" key="13">
    <source>
        <dbReference type="ARBA" id="ARBA00023303"/>
    </source>
</evidence>
<evidence type="ECO:0000256" key="1">
    <source>
        <dbReference type="ARBA" id="ARBA00004651"/>
    </source>
</evidence>
<dbReference type="SMART" id="SM00079">
    <property type="entry name" value="PBPe"/>
    <property type="match status" value="1"/>
</dbReference>
<evidence type="ECO:0000259" key="19">
    <source>
        <dbReference type="SMART" id="SM00918"/>
    </source>
</evidence>
<dbReference type="SUPFAM" id="SSF81324">
    <property type="entry name" value="Voltage-gated potassium channels"/>
    <property type="match status" value="1"/>
</dbReference>
<feature type="binding site" evidence="14">
    <location>
        <position position="132"/>
    </location>
    <ligand>
        <name>L-glutamate</name>
        <dbReference type="ChEBI" id="CHEBI:29985"/>
    </ligand>
</feature>
<keyword evidence="4" id="KW-1003">Cell membrane</keyword>
<evidence type="ECO:0000256" key="9">
    <source>
        <dbReference type="ARBA" id="ARBA00023136"/>
    </source>
</evidence>
<feature type="transmembrane region" description="Helical" evidence="17">
    <location>
        <begin position="441"/>
        <end position="461"/>
    </location>
</feature>
<dbReference type="FunFam" id="3.40.190.10:FF:000061">
    <property type="entry name" value="Glutamate receptor, ionotropic kainate"/>
    <property type="match status" value="1"/>
</dbReference>
<dbReference type="Gene3D" id="1.10.287.70">
    <property type="match status" value="1"/>
</dbReference>
<keyword evidence="3" id="KW-0813">Transport</keyword>
<feature type="site" description="Interaction with the cone snail toxin Con-ikot-ikot" evidence="15">
    <location>
        <position position="396"/>
    </location>
</feature>
<evidence type="ECO:0000256" key="11">
    <source>
        <dbReference type="ARBA" id="ARBA00023180"/>
    </source>
</evidence>
<feature type="domain" description="Ionotropic glutamate receptor C-terminal" evidence="18">
    <location>
        <begin position="42"/>
        <end position="413"/>
    </location>
</feature>
<feature type="site" description="Interaction with the cone snail toxin Con-ikot-ikot" evidence="15">
    <location>
        <position position="304"/>
    </location>
</feature>
<dbReference type="PRINTS" id="PR00177">
    <property type="entry name" value="NMDARECEPTOR"/>
</dbReference>
<dbReference type="InterPro" id="IPR019594">
    <property type="entry name" value="Glu/Gly-bd"/>
</dbReference>